<dbReference type="SUPFAM" id="SSF57756">
    <property type="entry name" value="Retrovirus zinc finger-like domains"/>
    <property type="match status" value="1"/>
</dbReference>
<dbReference type="InterPro" id="IPR036875">
    <property type="entry name" value="Znf_CCHC_sf"/>
</dbReference>
<protein>
    <recommendedName>
        <fullName evidence="3">CCHC-type domain-containing protein</fullName>
    </recommendedName>
</protein>
<proteinExistence type="predicted"/>
<dbReference type="EMBL" id="HBFW01015504">
    <property type="protein sequence ID" value="CAD8938825.1"/>
    <property type="molecule type" value="Transcribed_RNA"/>
</dbReference>
<reference evidence="4" key="1">
    <citation type="submission" date="2021-01" db="EMBL/GenBank/DDBJ databases">
        <authorList>
            <person name="Corre E."/>
            <person name="Pelletier E."/>
            <person name="Niang G."/>
            <person name="Scheremetjew M."/>
            <person name="Finn R."/>
            <person name="Kale V."/>
            <person name="Holt S."/>
            <person name="Cochrane G."/>
            <person name="Meng A."/>
            <person name="Brown T."/>
            <person name="Cohen L."/>
        </authorList>
    </citation>
    <scope>NUCLEOTIDE SEQUENCE</scope>
    <source>
        <strain evidence="4">ECT3854</strain>
    </source>
</reference>
<dbReference type="InterPro" id="IPR001878">
    <property type="entry name" value="Znf_CCHC"/>
</dbReference>
<name>A0A7S1D5E5_CYCTE</name>
<feature type="compositionally biased region" description="Basic and acidic residues" evidence="2">
    <location>
        <begin position="55"/>
        <end position="70"/>
    </location>
</feature>
<feature type="region of interest" description="Disordered" evidence="2">
    <location>
        <begin position="44"/>
        <end position="140"/>
    </location>
</feature>
<dbReference type="GO" id="GO:0003676">
    <property type="term" value="F:nucleic acid binding"/>
    <property type="evidence" value="ECO:0007669"/>
    <property type="project" value="InterPro"/>
</dbReference>
<dbReference type="AlphaFoldDB" id="A0A7S1D5E5"/>
<evidence type="ECO:0000259" key="3">
    <source>
        <dbReference type="PROSITE" id="PS50158"/>
    </source>
</evidence>
<sequence>MKWFFGVSGIYCFNCGRKGHLGYDCDRPMVEVCTRDEEIAKKEVDRAEAMSLADEMDRQRDGRGRNRSRENNTQNTYRPRHSSLPSPRNFRQSSDEGVARNGSRGYSNRGYKTNNNRGYDTHRRHSGEGYNSSRRHPGRW</sequence>
<dbReference type="PROSITE" id="PS50158">
    <property type="entry name" value="ZF_CCHC"/>
    <property type="match status" value="1"/>
</dbReference>
<evidence type="ECO:0000256" key="2">
    <source>
        <dbReference type="SAM" id="MobiDB-lite"/>
    </source>
</evidence>
<feature type="domain" description="CCHC-type" evidence="3">
    <location>
        <begin position="12"/>
        <end position="25"/>
    </location>
</feature>
<evidence type="ECO:0000313" key="4">
    <source>
        <dbReference type="EMBL" id="CAD8938825.1"/>
    </source>
</evidence>
<keyword evidence="1" id="KW-0862">Zinc</keyword>
<keyword evidence="1" id="KW-0863">Zinc-finger</keyword>
<feature type="compositionally biased region" description="Polar residues" evidence="2">
    <location>
        <begin position="73"/>
        <end position="92"/>
    </location>
</feature>
<evidence type="ECO:0000256" key="1">
    <source>
        <dbReference type="PROSITE-ProRule" id="PRU00047"/>
    </source>
</evidence>
<gene>
    <name evidence="4" type="ORF">CTEN0397_LOCUS9888</name>
</gene>
<dbReference type="Pfam" id="PF00098">
    <property type="entry name" value="zf-CCHC"/>
    <property type="match status" value="1"/>
</dbReference>
<dbReference type="GO" id="GO:0008270">
    <property type="term" value="F:zinc ion binding"/>
    <property type="evidence" value="ECO:0007669"/>
    <property type="project" value="UniProtKB-KW"/>
</dbReference>
<feature type="compositionally biased region" description="Polar residues" evidence="2">
    <location>
        <begin position="104"/>
        <end position="118"/>
    </location>
</feature>
<accession>A0A7S1D5E5</accession>
<organism evidence="4">
    <name type="scientific">Cyclophora tenuis</name>
    <name type="common">Marine diatom</name>
    <dbReference type="NCBI Taxonomy" id="216820"/>
    <lineage>
        <taxon>Eukaryota</taxon>
        <taxon>Sar</taxon>
        <taxon>Stramenopiles</taxon>
        <taxon>Ochrophyta</taxon>
        <taxon>Bacillariophyta</taxon>
        <taxon>Fragilariophyceae</taxon>
        <taxon>Fragilariophycidae</taxon>
        <taxon>Cyclophorales</taxon>
        <taxon>Cyclophoraceae</taxon>
        <taxon>Cyclophora</taxon>
    </lineage>
</organism>
<keyword evidence="1" id="KW-0479">Metal-binding</keyword>
<dbReference type="Gene3D" id="4.10.60.10">
    <property type="entry name" value="Zinc finger, CCHC-type"/>
    <property type="match status" value="1"/>
</dbReference>